<dbReference type="PANTHER" id="PTHR21058:SF0">
    <property type="entry name" value="6,7-DIMETHYL-8-RIBITYLLUMAZINE SYNTHASE"/>
    <property type="match status" value="1"/>
</dbReference>
<dbReference type="Gene3D" id="3.40.50.960">
    <property type="entry name" value="Lumazine/riboflavin synthase"/>
    <property type="match status" value="1"/>
</dbReference>
<keyword evidence="4 8" id="KW-0686">Riboflavin biosynthesis</keyword>
<dbReference type="EMBL" id="MWAK01000020">
    <property type="protein sequence ID" value="OPZ93515.1"/>
    <property type="molecule type" value="Genomic_DNA"/>
</dbReference>
<evidence type="ECO:0000256" key="5">
    <source>
        <dbReference type="ARBA" id="ARBA00022679"/>
    </source>
</evidence>
<evidence type="ECO:0000256" key="1">
    <source>
        <dbReference type="ARBA" id="ARBA00004917"/>
    </source>
</evidence>
<proteinExistence type="inferred from homology"/>
<dbReference type="CDD" id="cd09209">
    <property type="entry name" value="Lumazine_synthase-I"/>
    <property type="match status" value="1"/>
</dbReference>
<feature type="binding site" evidence="8">
    <location>
        <begin position="86"/>
        <end position="87"/>
    </location>
    <ligand>
        <name>(2S)-2-hydroxy-3-oxobutyl phosphate</name>
        <dbReference type="ChEBI" id="CHEBI:58830"/>
    </ligand>
</feature>
<comment type="catalytic activity">
    <reaction evidence="6 8">
        <text>(2S)-2-hydroxy-3-oxobutyl phosphate + 5-amino-6-(D-ribitylamino)uracil = 6,7-dimethyl-8-(1-D-ribityl)lumazine + phosphate + 2 H2O + H(+)</text>
        <dbReference type="Rhea" id="RHEA:26152"/>
        <dbReference type="ChEBI" id="CHEBI:15377"/>
        <dbReference type="ChEBI" id="CHEBI:15378"/>
        <dbReference type="ChEBI" id="CHEBI:15934"/>
        <dbReference type="ChEBI" id="CHEBI:43474"/>
        <dbReference type="ChEBI" id="CHEBI:58201"/>
        <dbReference type="ChEBI" id="CHEBI:58830"/>
        <dbReference type="EC" id="2.5.1.78"/>
    </reaction>
</comment>
<dbReference type="Proteomes" id="UP000485484">
    <property type="component" value="Unassembled WGS sequence"/>
</dbReference>
<gene>
    <name evidence="8 9" type="primary">ribH</name>
    <name evidence="9" type="ORF">BWY73_00267</name>
</gene>
<sequence>MPKEIQGMLDGKGKRFAVVVSRFNDLATRRLLDGACDCLLRHGVKESDITTAWVPGCFEIPAVARRLAAGGRFDAVICLGAVIRGETPHFDYIAGQSSKAIGQLSLEMKVPVIYGILTCDTVEQAMDRAGAKSGNRGWQAALTALEMASLYQVI</sequence>
<dbReference type="AlphaFoldDB" id="A0A1V5MK64"/>
<dbReference type="Pfam" id="PF00885">
    <property type="entry name" value="DMRL_synthase"/>
    <property type="match status" value="1"/>
</dbReference>
<evidence type="ECO:0000256" key="2">
    <source>
        <dbReference type="ARBA" id="ARBA00007424"/>
    </source>
</evidence>
<dbReference type="SUPFAM" id="SSF52121">
    <property type="entry name" value="Lumazine synthase"/>
    <property type="match status" value="1"/>
</dbReference>
<dbReference type="FunFam" id="3.40.50.960:FF:000001">
    <property type="entry name" value="6,7-dimethyl-8-ribityllumazine synthase"/>
    <property type="match status" value="1"/>
</dbReference>
<comment type="similarity">
    <text evidence="2 8">Belongs to the DMRL synthase family.</text>
</comment>
<dbReference type="GO" id="GO:0009349">
    <property type="term" value="C:riboflavin synthase complex"/>
    <property type="evidence" value="ECO:0007669"/>
    <property type="project" value="UniProtKB-UniRule"/>
</dbReference>
<reference evidence="9 10" key="1">
    <citation type="submission" date="2017-02" db="EMBL/GenBank/DDBJ databases">
        <title>Delving into the versatile metabolic prowess of the omnipresent phylum Bacteroidetes.</title>
        <authorList>
            <person name="Nobu M.K."/>
            <person name="Mei R."/>
            <person name="Narihiro T."/>
            <person name="Kuroda K."/>
            <person name="Liu W.-T."/>
        </authorList>
    </citation>
    <scope>NUCLEOTIDE SEQUENCE [LARGE SCALE GENOMIC DNA]</scope>
    <source>
        <strain evidence="9">ADurb.Bin417</strain>
    </source>
</reference>
<feature type="binding site" evidence="8">
    <location>
        <position position="114"/>
    </location>
    <ligand>
        <name>5-amino-6-(D-ribitylamino)uracil</name>
        <dbReference type="ChEBI" id="CHEBI:15934"/>
    </ligand>
</feature>
<organism evidence="9 10">
    <name type="scientific">candidate division TA06 bacterium ADurb.Bin417</name>
    <dbReference type="NCBI Taxonomy" id="1852828"/>
    <lineage>
        <taxon>Bacteria</taxon>
        <taxon>Bacteria division TA06</taxon>
    </lineage>
</organism>
<evidence type="ECO:0000256" key="7">
    <source>
        <dbReference type="ARBA" id="ARBA00072606"/>
    </source>
</evidence>
<feature type="binding site" evidence="8">
    <location>
        <position position="128"/>
    </location>
    <ligand>
        <name>(2S)-2-hydroxy-3-oxobutyl phosphate</name>
        <dbReference type="ChEBI" id="CHEBI:58830"/>
    </ligand>
</feature>
<evidence type="ECO:0000313" key="9">
    <source>
        <dbReference type="EMBL" id="OPZ93515.1"/>
    </source>
</evidence>
<evidence type="ECO:0000256" key="8">
    <source>
        <dbReference type="HAMAP-Rule" id="MF_00178"/>
    </source>
</evidence>
<dbReference type="HAMAP" id="MF_00178">
    <property type="entry name" value="Lumazine_synth"/>
    <property type="match status" value="1"/>
</dbReference>
<dbReference type="UniPathway" id="UPA00275">
    <property type="reaction ID" value="UER00404"/>
</dbReference>
<comment type="pathway">
    <text evidence="1 8">Cofactor biosynthesis; riboflavin biosynthesis; riboflavin from 2-hydroxy-3-oxobutyl phosphate and 5-amino-6-(D-ribitylamino)uracil: step 1/2.</text>
</comment>
<dbReference type="NCBIfam" id="TIGR00114">
    <property type="entry name" value="lumazine-synth"/>
    <property type="match status" value="1"/>
</dbReference>
<feature type="binding site" evidence="8">
    <location>
        <begin position="57"/>
        <end position="59"/>
    </location>
    <ligand>
        <name>5-amino-6-(D-ribitylamino)uracil</name>
        <dbReference type="ChEBI" id="CHEBI:15934"/>
    </ligand>
</feature>
<dbReference type="InterPro" id="IPR034964">
    <property type="entry name" value="LS"/>
</dbReference>
<evidence type="ECO:0000256" key="4">
    <source>
        <dbReference type="ARBA" id="ARBA00022619"/>
    </source>
</evidence>
<feature type="binding site" evidence="8">
    <location>
        <position position="23"/>
    </location>
    <ligand>
        <name>5-amino-6-(D-ribitylamino)uracil</name>
        <dbReference type="ChEBI" id="CHEBI:15934"/>
    </ligand>
</feature>
<evidence type="ECO:0000256" key="6">
    <source>
        <dbReference type="ARBA" id="ARBA00048785"/>
    </source>
</evidence>
<evidence type="ECO:0000256" key="3">
    <source>
        <dbReference type="ARBA" id="ARBA00012664"/>
    </source>
</evidence>
<dbReference type="InterPro" id="IPR002180">
    <property type="entry name" value="LS/RS"/>
</dbReference>
<comment type="caution">
    <text evidence="9">The sequence shown here is derived from an EMBL/GenBank/DDBJ whole genome shotgun (WGS) entry which is preliminary data.</text>
</comment>
<evidence type="ECO:0000313" key="10">
    <source>
        <dbReference type="Proteomes" id="UP000485484"/>
    </source>
</evidence>
<feature type="binding site" evidence="8">
    <location>
        <begin position="81"/>
        <end position="83"/>
    </location>
    <ligand>
        <name>5-amino-6-(D-ribitylamino)uracil</name>
        <dbReference type="ChEBI" id="CHEBI:15934"/>
    </ligand>
</feature>
<accession>A0A1V5MK64</accession>
<dbReference type="GO" id="GO:0005829">
    <property type="term" value="C:cytosol"/>
    <property type="evidence" value="ECO:0007669"/>
    <property type="project" value="TreeGrafter"/>
</dbReference>
<name>A0A1V5MK64_UNCT6</name>
<keyword evidence="5 8" id="KW-0808">Transferase</keyword>
<dbReference type="EC" id="2.5.1.78" evidence="3 8"/>
<dbReference type="InterPro" id="IPR036467">
    <property type="entry name" value="LS/RS_sf"/>
</dbReference>
<dbReference type="GO" id="GO:0000906">
    <property type="term" value="F:6,7-dimethyl-8-ribityllumazine synthase activity"/>
    <property type="evidence" value="ECO:0007669"/>
    <property type="project" value="UniProtKB-UniRule"/>
</dbReference>
<protein>
    <recommendedName>
        <fullName evidence="7 8">6,7-dimethyl-8-ribityllumazine synthase</fullName>
        <shortName evidence="8">DMRL synthase</shortName>
        <shortName evidence="8">LS</shortName>
        <shortName evidence="8">Lumazine synthase</shortName>
        <ecNumber evidence="3 8">2.5.1.78</ecNumber>
    </recommendedName>
</protein>
<dbReference type="PANTHER" id="PTHR21058">
    <property type="entry name" value="6,7-DIMETHYL-8-RIBITYLLUMAZINE SYNTHASE DMRL SYNTHASE LUMAZINE SYNTHASE"/>
    <property type="match status" value="1"/>
</dbReference>
<dbReference type="GO" id="GO:0009231">
    <property type="term" value="P:riboflavin biosynthetic process"/>
    <property type="evidence" value="ECO:0007669"/>
    <property type="project" value="UniProtKB-UniRule"/>
</dbReference>
<comment type="function">
    <text evidence="8">Catalyzes the formation of 6,7-dimethyl-8-ribityllumazine by condensation of 5-amino-6-(D-ribitylamino)uracil with 3,4-dihydroxy-2-butanone 4-phosphate. This is the penultimate step in the biosynthesis of riboflavin.</text>
</comment>
<feature type="active site" description="Proton donor" evidence="8">
    <location>
        <position position="89"/>
    </location>
</feature>